<evidence type="ECO:0000256" key="3">
    <source>
        <dbReference type="ARBA" id="ARBA00022786"/>
    </source>
</evidence>
<comment type="similarity">
    <text evidence="2">Belongs to the SKP1 family.</text>
</comment>
<dbReference type="GO" id="GO:0005634">
    <property type="term" value="C:nucleus"/>
    <property type="evidence" value="ECO:0000318"/>
    <property type="project" value="GO_Central"/>
</dbReference>
<dbReference type="GO" id="GO:0005737">
    <property type="term" value="C:cytoplasm"/>
    <property type="evidence" value="ECO:0000318"/>
    <property type="project" value="GO_Central"/>
</dbReference>
<feature type="transmembrane region" description="Helical" evidence="5">
    <location>
        <begin position="170"/>
        <end position="194"/>
    </location>
</feature>
<evidence type="ECO:0000313" key="8">
    <source>
        <dbReference type="EMBL" id="PHT79687.1"/>
    </source>
</evidence>
<dbReference type="Pfam" id="PF03931">
    <property type="entry name" value="Skp1_POZ"/>
    <property type="match status" value="1"/>
</dbReference>
<dbReference type="InterPro" id="IPR016073">
    <property type="entry name" value="Skp1_comp_POZ"/>
</dbReference>
<dbReference type="PANTHER" id="PTHR11165">
    <property type="entry name" value="SKP1"/>
    <property type="match status" value="1"/>
</dbReference>
<dbReference type="UniPathway" id="UPA00143"/>
<sequence>MASTTFGDEFEVDQINVILKSSDGDEFELKKSIAMKYSSTIKKMVELDVTTSIIPIPHVETENLFKMVEYLKMHGTEVSGSNDDEEIKNYDEKFATASFKSLLEIVWAAKYLEIKGLHVLCTEELAERIKGKSCWEISATYHYITAHFTSEKEKAIYKEFKWALREERSYFFSILFLIAVFLILAAVGCGVVPLHGSPILLEGSTDLGIAARRQVMHDLTGWEPALDCFCGIRRILVSKLAAYIKELDNITHDTPEIEVQQRVRLYLLWLRGGTLLSFASNYAPPTQSAESPPMQVRHQGRQSVSRDSTLQGRRGGRRADSMTDRDEEPHDNFGLSLATTIKAYYPHLNLVNPRQLSLIFHAKKQLIL</sequence>
<evidence type="ECO:0000256" key="4">
    <source>
        <dbReference type="SAM" id="MobiDB-lite"/>
    </source>
</evidence>
<keyword evidence="5" id="KW-0472">Membrane</keyword>
<keyword evidence="9" id="KW-1185">Reference proteome</keyword>
<feature type="domain" description="SKP1 component POZ" evidence="7">
    <location>
        <begin position="17"/>
        <end position="74"/>
    </location>
</feature>
<comment type="caution">
    <text evidence="8">The sequence shown here is derived from an EMBL/GenBank/DDBJ whole genome shotgun (WGS) entry which is preliminary data.</text>
</comment>
<organism evidence="8 9">
    <name type="scientific">Capsicum annuum</name>
    <name type="common">Capsicum pepper</name>
    <dbReference type="NCBI Taxonomy" id="4072"/>
    <lineage>
        <taxon>Eukaryota</taxon>
        <taxon>Viridiplantae</taxon>
        <taxon>Streptophyta</taxon>
        <taxon>Embryophyta</taxon>
        <taxon>Tracheophyta</taxon>
        <taxon>Spermatophyta</taxon>
        <taxon>Magnoliopsida</taxon>
        <taxon>eudicotyledons</taxon>
        <taxon>Gunneridae</taxon>
        <taxon>Pentapetalae</taxon>
        <taxon>asterids</taxon>
        <taxon>lamiids</taxon>
        <taxon>Solanales</taxon>
        <taxon>Solanaceae</taxon>
        <taxon>Solanoideae</taxon>
        <taxon>Capsiceae</taxon>
        <taxon>Capsicum</taxon>
    </lineage>
</organism>
<reference evidence="8 9" key="1">
    <citation type="journal article" date="2014" name="Nat. Genet.">
        <title>Genome sequence of the hot pepper provides insights into the evolution of pungency in Capsicum species.</title>
        <authorList>
            <person name="Kim S."/>
            <person name="Park M."/>
            <person name="Yeom S.I."/>
            <person name="Kim Y.M."/>
            <person name="Lee J.M."/>
            <person name="Lee H.A."/>
            <person name="Seo E."/>
            <person name="Choi J."/>
            <person name="Cheong K."/>
            <person name="Kim K.T."/>
            <person name="Jung K."/>
            <person name="Lee G.W."/>
            <person name="Oh S.K."/>
            <person name="Bae C."/>
            <person name="Kim S.B."/>
            <person name="Lee H.Y."/>
            <person name="Kim S.Y."/>
            <person name="Kim M.S."/>
            <person name="Kang B.C."/>
            <person name="Jo Y.D."/>
            <person name="Yang H.B."/>
            <person name="Jeong H.J."/>
            <person name="Kang W.H."/>
            <person name="Kwon J.K."/>
            <person name="Shin C."/>
            <person name="Lim J.Y."/>
            <person name="Park J.H."/>
            <person name="Huh J.H."/>
            <person name="Kim J.S."/>
            <person name="Kim B.D."/>
            <person name="Cohen O."/>
            <person name="Paran I."/>
            <person name="Suh M.C."/>
            <person name="Lee S.B."/>
            <person name="Kim Y.K."/>
            <person name="Shin Y."/>
            <person name="Noh S.J."/>
            <person name="Park J."/>
            <person name="Seo Y.S."/>
            <person name="Kwon S.Y."/>
            <person name="Kim H.A."/>
            <person name="Park J.M."/>
            <person name="Kim H.J."/>
            <person name="Choi S.B."/>
            <person name="Bosland P.W."/>
            <person name="Reeves G."/>
            <person name="Jo S.H."/>
            <person name="Lee B.W."/>
            <person name="Cho H.T."/>
            <person name="Choi H.S."/>
            <person name="Lee M.S."/>
            <person name="Yu Y."/>
            <person name="Do Choi Y."/>
            <person name="Park B.S."/>
            <person name="van Deynze A."/>
            <person name="Ashrafi H."/>
            <person name="Hill T."/>
            <person name="Kim W.T."/>
            <person name="Pai H.S."/>
            <person name="Ahn H.K."/>
            <person name="Yeam I."/>
            <person name="Giovannoni J.J."/>
            <person name="Rose J.K."/>
            <person name="Sorensen I."/>
            <person name="Lee S.J."/>
            <person name="Kim R.W."/>
            <person name="Choi I.Y."/>
            <person name="Choi B.S."/>
            <person name="Lim J.S."/>
            <person name="Lee Y.H."/>
            <person name="Choi D."/>
        </authorList>
    </citation>
    <scope>NUCLEOTIDE SEQUENCE [LARGE SCALE GENOMIC DNA]</scope>
    <source>
        <strain evidence="9">cv. CM334</strain>
    </source>
</reference>
<comment type="pathway">
    <text evidence="1">Protein modification; protein ubiquitination.</text>
</comment>
<dbReference type="InterPro" id="IPR001232">
    <property type="entry name" value="SKP1-like"/>
</dbReference>
<keyword evidence="5" id="KW-0812">Transmembrane</keyword>
<reference evidence="8 9" key="2">
    <citation type="journal article" date="2017" name="Genome Biol.">
        <title>New reference genome sequences of hot pepper reveal the massive evolution of plant disease-resistance genes by retroduplication.</title>
        <authorList>
            <person name="Kim S."/>
            <person name="Park J."/>
            <person name="Yeom S.I."/>
            <person name="Kim Y.M."/>
            <person name="Seo E."/>
            <person name="Kim K.T."/>
            <person name="Kim M.S."/>
            <person name="Lee J.M."/>
            <person name="Cheong K."/>
            <person name="Shin H.S."/>
            <person name="Kim S.B."/>
            <person name="Han K."/>
            <person name="Lee J."/>
            <person name="Park M."/>
            <person name="Lee H.A."/>
            <person name="Lee H.Y."/>
            <person name="Lee Y."/>
            <person name="Oh S."/>
            <person name="Lee J.H."/>
            <person name="Choi E."/>
            <person name="Choi E."/>
            <person name="Lee S.E."/>
            <person name="Jeon J."/>
            <person name="Kim H."/>
            <person name="Choi G."/>
            <person name="Song H."/>
            <person name="Lee J."/>
            <person name="Lee S.C."/>
            <person name="Kwon J.K."/>
            <person name="Lee H.Y."/>
            <person name="Koo N."/>
            <person name="Hong Y."/>
            <person name="Kim R.W."/>
            <person name="Kang W.H."/>
            <person name="Huh J.H."/>
            <person name="Kang B.C."/>
            <person name="Yang T.J."/>
            <person name="Lee Y.H."/>
            <person name="Bennetzen J.L."/>
            <person name="Choi D."/>
        </authorList>
    </citation>
    <scope>NUCLEOTIDE SEQUENCE [LARGE SCALE GENOMIC DNA]</scope>
    <source>
        <strain evidence="9">cv. CM334</strain>
    </source>
</reference>
<keyword evidence="5" id="KW-1133">Transmembrane helix</keyword>
<evidence type="ECO:0000256" key="5">
    <source>
        <dbReference type="SAM" id="Phobius"/>
    </source>
</evidence>
<dbReference type="InterPro" id="IPR016897">
    <property type="entry name" value="SKP1"/>
</dbReference>
<evidence type="ECO:0000313" key="9">
    <source>
        <dbReference type="Proteomes" id="UP000222542"/>
    </source>
</evidence>
<dbReference type="Pfam" id="PF01466">
    <property type="entry name" value="Skp1"/>
    <property type="match status" value="1"/>
</dbReference>
<dbReference type="GO" id="GO:0031146">
    <property type="term" value="P:SCF-dependent proteasomal ubiquitin-dependent protein catabolic process"/>
    <property type="evidence" value="ECO:0000318"/>
    <property type="project" value="GO_Central"/>
</dbReference>
<name>A0A2G2ZCE6_CAPAN</name>
<dbReference type="SUPFAM" id="SSF81382">
    <property type="entry name" value="Skp1 dimerisation domain-like"/>
    <property type="match status" value="1"/>
</dbReference>
<dbReference type="Gene3D" id="3.30.710.10">
    <property type="entry name" value="Potassium Channel Kv1.1, Chain A"/>
    <property type="match status" value="1"/>
</dbReference>
<dbReference type="Proteomes" id="UP000222542">
    <property type="component" value="Unassembled WGS sequence"/>
</dbReference>
<dbReference type="GO" id="GO:0016567">
    <property type="term" value="P:protein ubiquitination"/>
    <property type="evidence" value="ECO:0007669"/>
    <property type="project" value="UniProtKB-UniPathway"/>
</dbReference>
<evidence type="ECO:0008006" key="10">
    <source>
        <dbReference type="Google" id="ProtNLM"/>
    </source>
</evidence>
<dbReference type="SUPFAM" id="SSF54695">
    <property type="entry name" value="POZ domain"/>
    <property type="match status" value="1"/>
</dbReference>
<evidence type="ECO:0000256" key="2">
    <source>
        <dbReference type="ARBA" id="ARBA00009993"/>
    </source>
</evidence>
<evidence type="ECO:0000259" key="6">
    <source>
        <dbReference type="Pfam" id="PF01466"/>
    </source>
</evidence>
<dbReference type="AlphaFoldDB" id="A0A2G2ZCE6"/>
<evidence type="ECO:0000256" key="1">
    <source>
        <dbReference type="ARBA" id="ARBA00004906"/>
    </source>
</evidence>
<dbReference type="EMBL" id="AYRZ02000006">
    <property type="protein sequence ID" value="PHT79687.1"/>
    <property type="molecule type" value="Genomic_DNA"/>
</dbReference>
<dbReference type="GO" id="GO:0097602">
    <property type="term" value="F:cullin family protein binding"/>
    <property type="evidence" value="ECO:0000318"/>
    <property type="project" value="GO_Central"/>
</dbReference>
<evidence type="ECO:0000259" key="7">
    <source>
        <dbReference type="Pfam" id="PF03931"/>
    </source>
</evidence>
<keyword evidence="3" id="KW-0833">Ubl conjugation pathway</keyword>
<protein>
    <recommendedName>
        <fullName evidence="10">SKP1 component POZ domain-containing protein</fullName>
    </recommendedName>
</protein>
<accession>A0A2G2ZCE6</accession>
<feature type="compositionally biased region" description="Polar residues" evidence="4">
    <location>
        <begin position="301"/>
        <end position="311"/>
    </location>
</feature>
<feature type="compositionally biased region" description="Basic and acidic residues" evidence="4">
    <location>
        <begin position="317"/>
        <end position="331"/>
    </location>
</feature>
<dbReference type="SMART" id="SM00512">
    <property type="entry name" value="Skp1"/>
    <property type="match status" value="1"/>
</dbReference>
<dbReference type="InterPro" id="IPR011333">
    <property type="entry name" value="SKP1/BTB/POZ_sf"/>
</dbReference>
<dbReference type="Gramene" id="PHT79687">
    <property type="protein sequence ID" value="PHT79687"/>
    <property type="gene ID" value="T459_17739"/>
</dbReference>
<feature type="region of interest" description="Disordered" evidence="4">
    <location>
        <begin position="284"/>
        <end position="332"/>
    </location>
</feature>
<dbReference type="InterPro" id="IPR016072">
    <property type="entry name" value="Skp1_comp_dimer"/>
</dbReference>
<dbReference type="GO" id="GO:0009867">
    <property type="term" value="P:jasmonic acid mediated signaling pathway"/>
    <property type="evidence" value="ECO:0007669"/>
    <property type="project" value="UniProtKB-ARBA"/>
</dbReference>
<dbReference type="InterPro" id="IPR036296">
    <property type="entry name" value="SKP1-like_dim_sf"/>
</dbReference>
<feature type="domain" description="SKP1 component dimerisation" evidence="6">
    <location>
        <begin position="115"/>
        <end position="163"/>
    </location>
</feature>
<dbReference type="STRING" id="4072.A0A2G2ZCE6"/>
<gene>
    <name evidence="8" type="ORF">T459_17739</name>
</gene>
<proteinExistence type="inferred from homology"/>